<evidence type="ECO:0000256" key="2">
    <source>
        <dbReference type="ARBA" id="ARBA00022801"/>
    </source>
</evidence>
<keyword evidence="2" id="KW-0378">Hydrolase</keyword>
<proteinExistence type="predicted"/>
<dbReference type="SUPFAM" id="SSF53649">
    <property type="entry name" value="Alkaline phosphatase-like"/>
    <property type="match status" value="1"/>
</dbReference>
<organism evidence="4 5">
    <name type="scientific">Pullulanibacillus pueri</name>
    <dbReference type="NCBI Taxonomy" id="1437324"/>
    <lineage>
        <taxon>Bacteria</taxon>
        <taxon>Bacillati</taxon>
        <taxon>Bacillota</taxon>
        <taxon>Bacilli</taxon>
        <taxon>Bacillales</taxon>
        <taxon>Sporolactobacillaceae</taxon>
        <taxon>Pullulanibacillus</taxon>
    </lineage>
</organism>
<dbReference type="Pfam" id="PF00884">
    <property type="entry name" value="Sulfatase"/>
    <property type="match status" value="1"/>
</dbReference>
<dbReference type="PANTHER" id="PTHR45953">
    <property type="entry name" value="IDURONATE 2-SULFATASE"/>
    <property type="match status" value="1"/>
</dbReference>
<dbReference type="GO" id="GO:0008484">
    <property type="term" value="F:sulfuric ester hydrolase activity"/>
    <property type="evidence" value="ECO:0007669"/>
    <property type="project" value="TreeGrafter"/>
</dbReference>
<sequence>MDRTPNILYIMVDQQRYDCLGFSQKYPVKTPHLDQLAAEGVVFSNAYTHIPLCCPARQSFLHGRRPETFGALWNYDLGLKTLTLDPKAYAWPRELKKKDYQTAYLGKWHVHPICDPTHFGYDDYVSEADYANYRTQKYPEYKYMDGIKIEESDSLSSWFGSPDPVPLEDTRTHWLAQKAMKTIERYAKSRKPWHINLEFTEPHLPYRPNEKFVQRYRPETLQKWGSFQETFVNKPYIQRQQLVSWGIEGFTWEEWAPIVAHYYAMISQVDEAIGQVLQTVKRLGLEEDTVIIFTSDHGDMCGAHRMIDKHYVLYDDVVKVPLIVKAPKSFKGGVMCEAFIYNLLDISPTILELCGIEPPAIHQGRSLVPLLKGEKISDWRKEVVSTYNGQQFGLYTQRMIRTADWKYIWNTTDVDEFYDLKEDPNELNNAIDDERYLPIIQQLRTRLYTILLEEGDTLVDNHWMKAQLIEGRKL</sequence>
<comment type="caution">
    <text evidence="4">The sequence shown here is derived from an EMBL/GenBank/DDBJ whole genome shotgun (WGS) entry which is preliminary data.</text>
</comment>
<gene>
    <name evidence="4" type="ORF">GCM10007096_34030</name>
</gene>
<dbReference type="Gene3D" id="3.40.720.10">
    <property type="entry name" value="Alkaline Phosphatase, subunit A"/>
    <property type="match status" value="1"/>
</dbReference>
<dbReference type="GO" id="GO:0046872">
    <property type="term" value="F:metal ion binding"/>
    <property type="evidence" value="ECO:0007669"/>
    <property type="project" value="UniProtKB-KW"/>
</dbReference>
<name>A0A8J2ZY66_9BACL</name>
<dbReference type="InterPro" id="IPR000917">
    <property type="entry name" value="Sulfatase_N"/>
</dbReference>
<protein>
    <submittedName>
        <fullName evidence="4">Acetylglucosamine-6-sulfatase</fullName>
    </submittedName>
</protein>
<evidence type="ECO:0000256" key="1">
    <source>
        <dbReference type="ARBA" id="ARBA00022723"/>
    </source>
</evidence>
<accession>A0A8J2ZY66</accession>
<keyword evidence="5" id="KW-1185">Reference proteome</keyword>
<reference evidence="4" key="2">
    <citation type="submission" date="2020-09" db="EMBL/GenBank/DDBJ databases">
        <authorList>
            <person name="Sun Q."/>
            <person name="Zhou Y."/>
        </authorList>
    </citation>
    <scope>NUCLEOTIDE SEQUENCE</scope>
    <source>
        <strain evidence="4">CGMCC 1.12777</strain>
    </source>
</reference>
<dbReference type="Proteomes" id="UP000656813">
    <property type="component" value="Unassembled WGS sequence"/>
</dbReference>
<dbReference type="PANTHER" id="PTHR45953:SF1">
    <property type="entry name" value="IDURONATE 2-SULFATASE"/>
    <property type="match status" value="1"/>
</dbReference>
<dbReference type="GO" id="GO:0005737">
    <property type="term" value="C:cytoplasm"/>
    <property type="evidence" value="ECO:0007669"/>
    <property type="project" value="TreeGrafter"/>
</dbReference>
<reference evidence="4" key="1">
    <citation type="journal article" date="2014" name="Int. J. Syst. Evol. Microbiol.">
        <title>Complete genome sequence of Corynebacterium casei LMG S-19264T (=DSM 44701T), isolated from a smear-ripened cheese.</title>
        <authorList>
            <consortium name="US DOE Joint Genome Institute (JGI-PGF)"/>
            <person name="Walter F."/>
            <person name="Albersmeier A."/>
            <person name="Kalinowski J."/>
            <person name="Ruckert C."/>
        </authorList>
    </citation>
    <scope>NUCLEOTIDE SEQUENCE</scope>
    <source>
        <strain evidence="4">CGMCC 1.12777</strain>
    </source>
</reference>
<dbReference type="AlphaFoldDB" id="A0A8J2ZY66"/>
<evidence type="ECO:0000313" key="4">
    <source>
        <dbReference type="EMBL" id="GGH86403.1"/>
    </source>
</evidence>
<dbReference type="CDD" id="cd16033">
    <property type="entry name" value="sulfatase_like"/>
    <property type="match status" value="1"/>
</dbReference>
<keyword evidence="1" id="KW-0479">Metal-binding</keyword>
<evidence type="ECO:0000313" key="5">
    <source>
        <dbReference type="Proteomes" id="UP000656813"/>
    </source>
</evidence>
<dbReference type="RefSeq" id="WP_188498587.1">
    <property type="nucleotide sequence ID" value="NZ_BMFV01000032.1"/>
</dbReference>
<evidence type="ECO:0000259" key="3">
    <source>
        <dbReference type="Pfam" id="PF00884"/>
    </source>
</evidence>
<feature type="domain" description="Sulfatase N-terminal" evidence="3">
    <location>
        <begin position="5"/>
        <end position="356"/>
    </location>
</feature>
<dbReference type="InterPro" id="IPR017850">
    <property type="entry name" value="Alkaline_phosphatase_core_sf"/>
</dbReference>
<dbReference type="EMBL" id="BMFV01000032">
    <property type="protein sequence ID" value="GGH86403.1"/>
    <property type="molecule type" value="Genomic_DNA"/>
</dbReference>